<dbReference type="Proteomes" id="UP000828390">
    <property type="component" value="Unassembled WGS sequence"/>
</dbReference>
<reference evidence="1" key="2">
    <citation type="submission" date="2020-11" db="EMBL/GenBank/DDBJ databases">
        <authorList>
            <person name="McCartney M.A."/>
            <person name="Auch B."/>
            <person name="Kono T."/>
            <person name="Mallez S."/>
            <person name="Becker A."/>
            <person name="Gohl D.M."/>
            <person name="Silverstein K.A.T."/>
            <person name="Koren S."/>
            <person name="Bechman K.B."/>
            <person name="Herman A."/>
            <person name="Abrahante J.E."/>
            <person name="Garbe J."/>
        </authorList>
    </citation>
    <scope>NUCLEOTIDE SEQUENCE</scope>
    <source>
        <strain evidence="1">Duluth1</strain>
        <tissue evidence="1">Whole animal</tissue>
    </source>
</reference>
<evidence type="ECO:0000313" key="2">
    <source>
        <dbReference type="Proteomes" id="UP000828390"/>
    </source>
</evidence>
<protein>
    <submittedName>
        <fullName evidence="1">Uncharacterized protein</fullName>
    </submittedName>
</protein>
<gene>
    <name evidence="1" type="ORF">DPMN_065442</name>
</gene>
<proteinExistence type="predicted"/>
<comment type="caution">
    <text evidence="1">The sequence shown here is derived from an EMBL/GenBank/DDBJ whole genome shotgun (WGS) entry which is preliminary data.</text>
</comment>
<keyword evidence="2" id="KW-1185">Reference proteome</keyword>
<name>A0A9D3YS77_DREPO</name>
<reference evidence="1" key="1">
    <citation type="journal article" date="2019" name="bioRxiv">
        <title>The Genome of the Zebra Mussel, Dreissena polymorpha: A Resource for Invasive Species Research.</title>
        <authorList>
            <person name="McCartney M.A."/>
            <person name="Auch B."/>
            <person name="Kono T."/>
            <person name="Mallez S."/>
            <person name="Zhang Y."/>
            <person name="Obille A."/>
            <person name="Becker A."/>
            <person name="Abrahante J.E."/>
            <person name="Garbe J."/>
            <person name="Badalamenti J.P."/>
            <person name="Herman A."/>
            <person name="Mangelson H."/>
            <person name="Liachko I."/>
            <person name="Sullivan S."/>
            <person name="Sone E.D."/>
            <person name="Koren S."/>
            <person name="Silverstein K.A.T."/>
            <person name="Beckman K.B."/>
            <person name="Gohl D.M."/>
        </authorList>
    </citation>
    <scope>NUCLEOTIDE SEQUENCE</scope>
    <source>
        <strain evidence="1">Duluth1</strain>
        <tissue evidence="1">Whole animal</tissue>
    </source>
</reference>
<accession>A0A9D3YS77</accession>
<sequence length="116" mass="13575">MGRFEEAVRYHFVSLKRRKTVLSFSDVIKQRPKSYLWTECYECLAEVYDAVGDDAKVRDKFTKIKTELLRLEYLYTCDCNEPQAGKIRQQLADIECKLKALPHSNDEVTNTQCESD</sequence>
<dbReference type="EMBL" id="JAIWYP010000014">
    <property type="protein sequence ID" value="KAH3706063.1"/>
    <property type="molecule type" value="Genomic_DNA"/>
</dbReference>
<organism evidence="1 2">
    <name type="scientific">Dreissena polymorpha</name>
    <name type="common">Zebra mussel</name>
    <name type="synonym">Mytilus polymorpha</name>
    <dbReference type="NCBI Taxonomy" id="45954"/>
    <lineage>
        <taxon>Eukaryota</taxon>
        <taxon>Metazoa</taxon>
        <taxon>Spiralia</taxon>
        <taxon>Lophotrochozoa</taxon>
        <taxon>Mollusca</taxon>
        <taxon>Bivalvia</taxon>
        <taxon>Autobranchia</taxon>
        <taxon>Heteroconchia</taxon>
        <taxon>Euheterodonta</taxon>
        <taxon>Imparidentia</taxon>
        <taxon>Neoheterodontei</taxon>
        <taxon>Myida</taxon>
        <taxon>Dreissenoidea</taxon>
        <taxon>Dreissenidae</taxon>
        <taxon>Dreissena</taxon>
    </lineage>
</organism>
<evidence type="ECO:0000313" key="1">
    <source>
        <dbReference type="EMBL" id="KAH3706063.1"/>
    </source>
</evidence>
<dbReference type="AlphaFoldDB" id="A0A9D3YS77"/>